<comment type="caution">
    <text evidence="1">The sequence shown here is derived from an EMBL/GenBank/DDBJ whole genome shotgun (WGS) entry which is preliminary data.</text>
</comment>
<protein>
    <submittedName>
        <fullName evidence="1">Uncharacterized protein</fullName>
    </submittedName>
</protein>
<sequence length="168" mass="18416">MKRKVFVIAVLAGLLSWSAVNAQYPTWPVREVFPSSTEEDTLKTGGVSGLKDSTQILFPAEYSKPLLEGSIALVMKINAAVANSDSDSLNVWIREVQLIDGSYVISQQDSILLTRYGSSQVDYDSSWTYSWPITDDFGPCHGVEVYIDNADTDAGTDTTHGIPHLVIQ</sequence>
<name>A0A0F9SZA8_9ZZZZ</name>
<gene>
    <name evidence="1" type="ORF">LCGC14_0412300</name>
</gene>
<proteinExistence type="predicted"/>
<dbReference type="AlphaFoldDB" id="A0A0F9SZA8"/>
<organism evidence="1">
    <name type="scientific">marine sediment metagenome</name>
    <dbReference type="NCBI Taxonomy" id="412755"/>
    <lineage>
        <taxon>unclassified sequences</taxon>
        <taxon>metagenomes</taxon>
        <taxon>ecological metagenomes</taxon>
    </lineage>
</organism>
<reference evidence="1" key="1">
    <citation type="journal article" date="2015" name="Nature">
        <title>Complex archaea that bridge the gap between prokaryotes and eukaryotes.</title>
        <authorList>
            <person name="Spang A."/>
            <person name="Saw J.H."/>
            <person name="Jorgensen S.L."/>
            <person name="Zaremba-Niedzwiedzka K."/>
            <person name="Martijn J."/>
            <person name="Lind A.E."/>
            <person name="van Eijk R."/>
            <person name="Schleper C."/>
            <person name="Guy L."/>
            <person name="Ettema T.J."/>
        </authorList>
    </citation>
    <scope>NUCLEOTIDE SEQUENCE</scope>
</reference>
<evidence type="ECO:0000313" key="1">
    <source>
        <dbReference type="EMBL" id="KKN72279.1"/>
    </source>
</evidence>
<dbReference type="EMBL" id="LAZR01000365">
    <property type="protein sequence ID" value="KKN72279.1"/>
    <property type="molecule type" value="Genomic_DNA"/>
</dbReference>
<accession>A0A0F9SZA8</accession>